<feature type="domain" description="HAMP" evidence="10">
    <location>
        <begin position="305"/>
        <end position="357"/>
    </location>
</feature>
<organism evidence="11 12">
    <name type="scientific">Clostridium butyricum</name>
    <dbReference type="NCBI Taxonomy" id="1492"/>
    <lineage>
        <taxon>Bacteria</taxon>
        <taxon>Bacillati</taxon>
        <taxon>Bacillota</taxon>
        <taxon>Clostridia</taxon>
        <taxon>Eubacteriales</taxon>
        <taxon>Clostridiaceae</taxon>
        <taxon>Clostridium</taxon>
    </lineage>
</organism>
<dbReference type="Pfam" id="PF06580">
    <property type="entry name" value="His_kinase"/>
    <property type="match status" value="1"/>
</dbReference>
<comment type="catalytic activity">
    <reaction evidence="1">
        <text>ATP + protein L-histidine = ADP + protein N-phospho-L-histidine.</text>
        <dbReference type="EC" id="2.7.13.3"/>
    </reaction>
</comment>
<sequence length="567" mass="65493">MKVYKTFKNMKFRHKIMSTYIIVAIIPITIMGLLWYNHTRKTLLYQENINIKNYLSQAVSNMDNQLRIYDNLSDYIAFNQTIGDVVGHKYDSYYDMYNQYTKILDPMLSSLKYFHNDINQVTIYANSEIVQHDTTIAPLTDIKNEEWYGLLNENSNIHWLISKEEESAFSVRNMPSLQSDSSLGALYINVDYKKLFEPFRNMKDSNYGIFIIDQNGTDIFEYSVFDKKNNLMEITYDTYLKEKNSILKNKYAVVECKSETEAWTVVLYKPVSLIYNNITPMLYRSIMIIGLVVIISFVISSVLAAHMVSDLEKLRENMEQIESGNMKITVKSTSEDEVGTLVRGFGKMINQINSLIEDVYKSRIIQKDYEMKALQAQINPHFLYNSLSLINWMAIEADQKEISGITLSLSSFYRTALNKGKNILLVKDEILNMKSYLDIQLMMHDYEFDAEINIDDEILEYKILNLLLQPLIENAIDHGIDLKRSGRGKITISGFMDNGNVVLSVCDNGIGMEQDKVDTILTENSKGYGVRNVNERIKLYYGSEYEIKINSKIGEGTTMIVRIPAQK</sequence>
<dbReference type="PRINTS" id="PR00344">
    <property type="entry name" value="BCTRLSENSOR"/>
</dbReference>
<comment type="subcellular location">
    <subcellularLocation>
        <location evidence="2">Membrane</location>
    </subcellularLocation>
</comment>
<dbReference type="InterPro" id="IPR004358">
    <property type="entry name" value="Sig_transdc_His_kin-like_C"/>
</dbReference>
<evidence type="ECO:0000256" key="3">
    <source>
        <dbReference type="ARBA" id="ARBA00012438"/>
    </source>
</evidence>
<evidence type="ECO:0000256" key="1">
    <source>
        <dbReference type="ARBA" id="ARBA00000085"/>
    </source>
</evidence>
<evidence type="ECO:0000259" key="10">
    <source>
        <dbReference type="PROSITE" id="PS50885"/>
    </source>
</evidence>
<evidence type="ECO:0000259" key="9">
    <source>
        <dbReference type="PROSITE" id="PS50109"/>
    </source>
</evidence>
<evidence type="ECO:0000256" key="8">
    <source>
        <dbReference type="SAM" id="Phobius"/>
    </source>
</evidence>
<dbReference type="PANTHER" id="PTHR34220">
    <property type="entry name" value="SENSOR HISTIDINE KINASE YPDA"/>
    <property type="match status" value="1"/>
</dbReference>
<gene>
    <name evidence="11" type="ORF">AWN73_14315</name>
</gene>
<protein>
    <recommendedName>
        <fullName evidence="3">histidine kinase</fullName>
        <ecNumber evidence="3">2.7.13.3</ecNumber>
    </recommendedName>
</protein>
<feature type="domain" description="Histidine kinase" evidence="9">
    <location>
        <begin position="468"/>
        <end position="567"/>
    </location>
</feature>
<evidence type="ECO:0000256" key="5">
    <source>
        <dbReference type="ARBA" id="ARBA00022679"/>
    </source>
</evidence>
<dbReference type="EC" id="2.7.13.3" evidence="3"/>
<proteinExistence type="predicted"/>
<dbReference type="SUPFAM" id="SSF55874">
    <property type="entry name" value="ATPase domain of HSP90 chaperone/DNA topoisomerase II/histidine kinase"/>
    <property type="match status" value="1"/>
</dbReference>
<comment type="caution">
    <text evidence="11">The sequence shown here is derived from an EMBL/GenBank/DDBJ whole genome shotgun (WGS) entry which is preliminary data.</text>
</comment>
<dbReference type="InterPro" id="IPR036890">
    <property type="entry name" value="HATPase_C_sf"/>
</dbReference>
<feature type="transmembrane region" description="Helical" evidence="8">
    <location>
        <begin position="20"/>
        <end position="36"/>
    </location>
</feature>
<keyword evidence="4" id="KW-0597">Phosphoprotein</keyword>
<evidence type="ECO:0000256" key="2">
    <source>
        <dbReference type="ARBA" id="ARBA00004370"/>
    </source>
</evidence>
<evidence type="ECO:0000313" key="11">
    <source>
        <dbReference type="EMBL" id="PPV14256.1"/>
    </source>
</evidence>
<dbReference type="RefSeq" id="WP_043662057.1">
    <property type="nucleotide sequence ID" value="NZ_JSEG01000002.1"/>
</dbReference>
<dbReference type="SMART" id="SM00387">
    <property type="entry name" value="HATPase_c"/>
    <property type="match status" value="1"/>
</dbReference>
<dbReference type="Proteomes" id="UP000238081">
    <property type="component" value="Unassembled WGS sequence"/>
</dbReference>
<dbReference type="InterPro" id="IPR005467">
    <property type="entry name" value="His_kinase_dom"/>
</dbReference>
<dbReference type="EMBL" id="LRDH01000110">
    <property type="protein sequence ID" value="PPV14256.1"/>
    <property type="molecule type" value="Genomic_DNA"/>
</dbReference>
<dbReference type="GO" id="GO:0000155">
    <property type="term" value="F:phosphorelay sensor kinase activity"/>
    <property type="evidence" value="ECO:0007669"/>
    <property type="project" value="InterPro"/>
</dbReference>
<keyword evidence="8" id="KW-0812">Transmembrane</keyword>
<keyword evidence="7" id="KW-0902">Two-component regulatory system</keyword>
<dbReference type="AlphaFoldDB" id="A0A2S7F9R6"/>
<dbReference type="GO" id="GO:0016020">
    <property type="term" value="C:membrane"/>
    <property type="evidence" value="ECO:0007669"/>
    <property type="project" value="UniProtKB-SubCell"/>
</dbReference>
<evidence type="ECO:0000313" key="12">
    <source>
        <dbReference type="Proteomes" id="UP000238081"/>
    </source>
</evidence>
<dbReference type="Gene3D" id="3.30.565.10">
    <property type="entry name" value="Histidine kinase-like ATPase, C-terminal domain"/>
    <property type="match status" value="1"/>
</dbReference>
<evidence type="ECO:0000256" key="4">
    <source>
        <dbReference type="ARBA" id="ARBA00022553"/>
    </source>
</evidence>
<dbReference type="CDD" id="cd06225">
    <property type="entry name" value="HAMP"/>
    <property type="match status" value="1"/>
</dbReference>
<dbReference type="Gene3D" id="6.10.340.10">
    <property type="match status" value="1"/>
</dbReference>
<dbReference type="Pfam" id="PF02518">
    <property type="entry name" value="HATPase_c"/>
    <property type="match status" value="1"/>
</dbReference>
<keyword evidence="5" id="KW-0808">Transferase</keyword>
<dbReference type="Pfam" id="PF00672">
    <property type="entry name" value="HAMP"/>
    <property type="match status" value="1"/>
</dbReference>
<accession>A0A2S7F9R6</accession>
<keyword evidence="8" id="KW-1133">Transmembrane helix</keyword>
<dbReference type="SMART" id="SM00304">
    <property type="entry name" value="HAMP"/>
    <property type="match status" value="1"/>
</dbReference>
<evidence type="ECO:0000256" key="6">
    <source>
        <dbReference type="ARBA" id="ARBA00022777"/>
    </source>
</evidence>
<reference evidence="11 12" key="1">
    <citation type="submission" date="2016-01" db="EMBL/GenBank/DDBJ databases">
        <title>Characterization of the Clostridium difficile lineages that are prevalent in Hong Kong and China.</title>
        <authorList>
            <person name="Kwok J.S.-L."/>
            <person name="Lam W.-Y."/>
            <person name="Ip M."/>
            <person name="Chan T.-F."/>
            <person name="Hawkey P.M."/>
            <person name="Tsui S.K.-W."/>
        </authorList>
    </citation>
    <scope>NUCLEOTIDE SEQUENCE [LARGE SCALE GENOMIC DNA]</scope>
    <source>
        <strain evidence="11 12">300064</strain>
    </source>
</reference>
<dbReference type="PROSITE" id="PS50885">
    <property type="entry name" value="HAMP"/>
    <property type="match status" value="1"/>
</dbReference>
<evidence type="ECO:0000256" key="7">
    <source>
        <dbReference type="ARBA" id="ARBA00023012"/>
    </source>
</evidence>
<dbReference type="PROSITE" id="PS50109">
    <property type="entry name" value="HIS_KIN"/>
    <property type="match status" value="1"/>
</dbReference>
<keyword evidence="6 11" id="KW-0418">Kinase</keyword>
<dbReference type="InterPro" id="IPR003660">
    <property type="entry name" value="HAMP_dom"/>
</dbReference>
<dbReference type="InterPro" id="IPR050640">
    <property type="entry name" value="Bact_2-comp_sensor_kinase"/>
</dbReference>
<dbReference type="SUPFAM" id="SSF158472">
    <property type="entry name" value="HAMP domain-like"/>
    <property type="match status" value="1"/>
</dbReference>
<feature type="transmembrane region" description="Helical" evidence="8">
    <location>
        <begin position="281"/>
        <end position="305"/>
    </location>
</feature>
<dbReference type="InterPro" id="IPR003594">
    <property type="entry name" value="HATPase_dom"/>
</dbReference>
<keyword evidence="8" id="KW-0472">Membrane</keyword>
<name>A0A2S7F9R6_CLOBU</name>
<dbReference type="PANTHER" id="PTHR34220:SF7">
    <property type="entry name" value="SENSOR HISTIDINE KINASE YPDA"/>
    <property type="match status" value="1"/>
</dbReference>
<dbReference type="InterPro" id="IPR010559">
    <property type="entry name" value="Sig_transdc_His_kin_internal"/>
</dbReference>